<dbReference type="EMBL" id="JAPYYP010000021">
    <property type="protein sequence ID" value="MDA5109787.1"/>
    <property type="molecule type" value="Genomic_DNA"/>
</dbReference>
<evidence type="ECO:0000313" key="1">
    <source>
        <dbReference type="EMBL" id="MDA5109787.1"/>
    </source>
</evidence>
<organism evidence="1 2">
    <name type="scientific">Brevibacillus thermoruber</name>
    <dbReference type="NCBI Taxonomy" id="33942"/>
    <lineage>
        <taxon>Bacteria</taxon>
        <taxon>Bacillati</taxon>
        <taxon>Bacillota</taxon>
        <taxon>Bacilli</taxon>
        <taxon>Bacillales</taxon>
        <taxon>Paenibacillaceae</taxon>
        <taxon>Brevibacillus</taxon>
    </lineage>
</organism>
<keyword evidence="2" id="KW-1185">Reference proteome</keyword>
<dbReference type="RefSeq" id="WP_271140503.1">
    <property type="nucleotide sequence ID" value="NZ_JAPYYP010000021.1"/>
</dbReference>
<reference evidence="1" key="1">
    <citation type="submission" date="2022-12" db="EMBL/GenBank/DDBJ databases">
        <title>Draft genome sequence of the thermophilic strain Brevibacillus thermoruber HT42, isolated from Los Humeros, Puebla, Mexico, with biotechnological potential.</title>
        <authorList>
            <person name="Lara Sanchez J."/>
            <person name="Solis Palacios R."/>
            <person name="Bustos Baena A.S."/>
            <person name="Ruz Baez A.E."/>
            <person name="Espinosa Luna G."/>
            <person name="Oliart Ros R.M."/>
        </authorList>
    </citation>
    <scope>NUCLEOTIDE SEQUENCE</scope>
    <source>
        <strain evidence="1">HT42</strain>
    </source>
</reference>
<gene>
    <name evidence="1" type="ORF">O3V59_15575</name>
</gene>
<name>A0A9X3Z4D3_9BACL</name>
<evidence type="ECO:0000313" key="2">
    <source>
        <dbReference type="Proteomes" id="UP001151071"/>
    </source>
</evidence>
<accession>A0A9X3Z4D3</accession>
<sequence>MKGTIPITVVFLLFLALVVSFVRIPPADVSIAGPKEDVRFLFIGKGDSLEYKILTTDQRDDCRSAT</sequence>
<dbReference type="Proteomes" id="UP001151071">
    <property type="component" value="Unassembled WGS sequence"/>
</dbReference>
<proteinExistence type="predicted"/>
<comment type="caution">
    <text evidence="1">The sequence shown here is derived from an EMBL/GenBank/DDBJ whole genome shotgun (WGS) entry which is preliminary data.</text>
</comment>
<protein>
    <submittedName>
        <fullName evidence="1">Uncharacterized protein</fullName>
    </submittedName>
</protein>
<dbReference type="AlphaFoldDB" id="A0A9X3Z4D3"/>